<evidence type="ECO:0000256" key="1">
    <source>
        <dbReference type="ARBA" id="ARBA00010370"/>
    </source>
</evidence>
<dbReference type="GO" id="GO:0030574">
    <property type="term" value="P:collagen catabolic process"/>
    <property type="evidence" value="ECO:0007669"/>
    <property type="project" value="TreeGrafter"/>
</dbReference>
<dbReference type="PANTHER" id="PTHR10201">
    <property type="entry name" value="MATRIX METALLOPROTEINASE"/>
    <property type="match status" value="1"/>
</dbReference>
<comment type="cofactor">
    <cofactor evidence="10">
        <name>Zn(2+)</name>
        <dbReference type="ChEBI" id="CHEBI:29105"/>
    </cofactor>
    <text evidence="10">Binds 2 Zn(2+) ions per subunit.</text>
</comment>
<comment type="cofactor">
    <cofactor evidence="10">
        <name>Ca(2+)</name>
        <dbReference type="ChEBI" id="CHEBI:29108"/>
    </cofactor>
    <text evidence="10">Can bind about 5 Ca(2+) ions per subunit.</text>
</comment>
<evidence type="ECO:0000313" key="13">
    <source>
        <dbReference type="Proteomes" id="UP000669903"/>
    </source>
</evidence>
<feature type="binding site" evidence="10">
    <location>
        <position position="100"/>
    </location>
    <ligand>
        <name>Ca(2+)</name>
        <dbReference type="ChEBI" id="CHEBI:29108"/>
        <label>2</label>
    </ligand>
</feature>
<dbReference type="Proteomes" id="UP000669903">
    <property type="component" value="Unassembled WGS sequence"/>
</dbReference>
<dbReference type="GO" id="GO:0006508">
    <property type="term" value="P:proteolysis"/>
    <property type="evidence" value="ECO:0007669"/>
    <property type="project" value="UniProtKB-KW"/>
</dbReference>
<feature type="active site" evidence="8">
    <location>
        <position position="179"/>
    </location>
</feature>
<dbReference type="InterPro" id="IPR036375">
    <property type="entry name" value="Hemopexin-like_dom_sf"/>
</dbReference>
<dbReference type="SUPFAM" id="SSF50923">
    <property type="entry name" value="Hemopexin-like domain"/>
    <property type="match status" value="1"/>
</dbReference>
<dbReference type="PRINTS" id="PR00138">
    <property type="entry name" value="MATRIXIN"/>
</dbReference>
<dbReference type="InterPro" id="IPR001818">
    <property type="entry name" value="Pept_M10_metallopeptidase"/>
</dbReference>
<sequence>YLRNNGNNTQLSFEEGEIKQVISLFQEYYQIPGDGALNNYMLYQMRKPQCGLPDIKWAKTRLTWNFHLADVQTLKTTAFAFSLWAANSSLSFQRKTLNPDILISYRSGTHTYADRKRNEEICSSSFDGPGGVLAHAFYPSNVVNYTAEIHVDSTEPWHIYLTEKSASNKDYLLNTLTHEIGHALGLTHSSREDSKMFAFVTANNNNKIVNLNIEDILAIQQLYGIKNPKLTTTTQPPTSTTIEITTNKPEYVDLCTLQYVDTILVLHHRIFVTYQRYVWSISIDDTKYGPHILNNYMDFLPENISLSAAYQRPSGELVLFVNNIVYMIEYLSFKLKEGWPKRLSSLGFPPNALIDNVVNTNRG</sequence>
<dbReference type="PIRSF" id="PIRSF001191">
    <property type="entry name" value="Peptidase_M10A_matrix"/>
    <property type="match status" value="1"/>
</dbReference>
<feature type="binding site" evidence="10">
    <location>
        <position position="261"/>
    </location>
    <ligand>
        <name>Ca(2+)</name>
        <dbReference type="ChEBI" id="CHEBI:29108"/>
        <label>4</label>
    </ligand>
</feature>
<dbReference type="GO" id="GO:0008270">
    <property type="term" value="F:zinc ion binding"/>
    <property type="evidence" value="ECO:0007669"/>
    <property type="project" value="InterPro"/>
</dbReference>
<gene>
    <name evidence="12" type="primary">Mmp14_2</name>
    <name evidence="12" type="ORF">G6Z76_0005539</name>
</gene>
<evidence type="ECO:0000259" key="11">
    <source>
        <dbReference type="SMART" id="SM00235"/>
    </source>
</evidence>
<feature type="binding site" evidence="9">
    <location>
        <position position="182"/>
    </location>
    <ligand>
        <name>Zn(2+)</name>
        <dbReference type="ChEBI" id="CHEBI:29105"/>
        <label>2</label>
        <note>catalytic</note>
    </ligand>
</feature>
<keyword evidence="2" id="KW-0645">Protease</keyword>
<feature type="binding site" evidence="10">
    <location>
        <position position="114"/>
    </location>
    <ligand>
        <name>Zn(2+)</name>
        <dbReference type="ChEBI" id="CHEBI:29105"/>
        <label>1</label>
    </ligand>
</feature>
<feature type="non-terminal residue" evidence="12">
    <location>
        <position position="1"/>
    </location>
</feature>
<keyword evidence="10" id="KW-0106">Calcium</keyword>
<keyword evidence="6 9" id="KW-0862">Zinc</keyword>
<proteinExistence type="inferred from homology"/>
<evidence type="ECO:0000256" key="7">
    <source>
        <dbReference type="ARBA" id="ARBA00023049"/>
    </source>
</evidence>
<dbReference type="GO" id="GO:0031012">
    <property type="term" value="C:extracellular matrix"/>
    <property type="evidence" value="ECO:0007669"/>
    <property type="project" value="InterPro"/>
</dbReference>
<dbReference type="InterPro" id="IPR036365">
    <property type="entry name" value="PGBD-like_sf"/>
</dbReference>
<dbReference type="Gene3D" id="2.110.10.10">
    <property type="entry name" value="Hemopexin-like domain"/>
    <property type="match status" value="1"/>
</dbReference>
<keyword evidence="13" id="KW-1185">Reference proteome</keyword>
<dbReference type="SMART" id="SM00235">
    <property type="entry name" value="ZnMc"/>
    <property type="match status" value="1"/>
</dbReference>
<keyword evidence="7" id="KW-0482">Metalloprotease</keyword>
<dbReference type="InterPro" id="IPR006026">
    <property type="entry name" value="Peptidase_Metallo"/>
</dbReference>
<name>A0A836G123_9HYME</name>
<feature type="domain" description="Peptidase metallopeptidase" evidence="11">
    <location>
        <begin position="53"/>
        <end position="225"/>
    </location>
</feature>
<feature type="binding site" evidence="10">
    <location>
        <position position="150"/>
    </location>
    <ligand>
        <name>Zn(2+)</name>
        <dbReference type="ChEBI" id="CHEBI:29105"/>
        <label>1</label>
    </ligand>
</feature>
<feature type="binding site" evidence="10">
    <location>
        <position position="144"/>
    </location>
    <ligand>
        <name>Ca(2+)</name>
        <dbReference type="ChEBI" id="CHEBI:29108"/>
        <label>2</label>
    </ligand>
</feature>
<feature type="binding site" evidence="9">
    <location>
        <position position="178"/>
    </location>
    <ligand>
        <name>Zn(2+)</name>
        <dbReference type="ChEBI" id="CHEBI:29105"/>
        <label>2</label>
        <note>catalytic</note>
    </ligand>
</feature>
<feature type="binding site" description="in inhibited form" evidence="10">
    <location>
        <position position="50"/>
    </location>
    <ligand>
        <name>Zn(2+)</name>
        <dbReference type="ChEBI" id="CHEBI:29105"/>
        <label>2</label>
        <note>catalytic</note>
    </ligand>
</feature>
<dbReference type="GO" id="GO:0030198">
    <property type="term" value="P:extracellular matrix organization"/>
    <property type="evidence" value="ECO:0007669"/>
    <property type="project" value="TreeGrafter"/>
</dbReference>
<feature type="binding site" evidence="10">
    <location>
        <position position="128"/>
    </location>
    <ligand>
        <name>Ca(2+)</name>
        <dbReference type="ChEBI" id="CHEBI:29108"/>
        <label>3</label>
    </ligand>
</feature>
<comment type="caution">
    <text evidence="12">The sequence shown here is derived from an EMBL/GenBank/DDBJ whole genome shotgun (WGS) entry which is preliminary data.</text>
</comment>
<dbReference type="GO" id="GO:0005615">
    <property type="term" value="C:extracellular space"/>
    <property type="evidence" value="ECO:0007669"/>
    <property type="project" value="TreeGrafter"/>
</dbReference>
<comment type="similarity">
    <text evidence="1">Belongs to the peptidase M10A family.</text>
</comment>
<dbReference type="PANTHER" id="PTHR10201:SF291">
    <property type="entry name" value="MATRIX METALLOPROTEINASE 1, ISOFORM C-RELATED"/>
    <property type="match status" value="1"/>
</dbReference>
<feature type="binding site" evidence="10">
    <location>
        <position position="155"/>
    </location>
    <ligand>
        <name>Ca(2+)</name>
        <dbReference type="ChEBI" id="CHEBI:29108"/>
        <label>3</label>
    </ligand>
</feature>
<dbReference type="InterPro" id="IPR021190">
    <property type="entry name" value="Pept_M10A"/>
</dbReference>
<dbReference type="GO" id="GO:0004222">
    <property type="term" value="F:metalloendopeptidase activity"/>
    <property type="evidence" value="ECO:0007669"/>
    <property type="project" value="InterPro"/>
</dbReference>
<evidence type="ECO:0000256" key="4">
    <source>
        <dbReference type="ARBA" id="ARBA00022729"/>
    </source>
</evidence>
<organism evidence="12 13">
    <name type="scientific">Acromyrmex charruanus</name>
    <dbReference type="NCBI Taxonomy" id="2715315"/>
    <lineage>
        <taxon>Eukaryota</taxon>
        <taxon>Metazoa</taxon>
        <taxon>Ecdysozoa</taxon>
        <taxon>Arthropoda</taxon>
        <taxon>Hexapoda</taxon>
        <taxon>Insecta</taxon>
        <taxon>Pterygota</taxon>
        <taxon>Neoptera</taxon>
        <taxon>Endopterygota</taxon>
        <taxon>Hymenoptera</taxon>
        <taxon>Apocrita</taxon>
        <taxon>Aculeata</taxon>
        <taxon>Formicoidea</taxon>
        <taxon>Formicidae</taxon>
        <taxon>Myrmicinae</taxon>
        <taxon>Acromyrmex</taxon>
    </lineage>
</organism>
<keyword evidence="5" id="KW-0378">Hydrolase</keyword>
<feature type="binding site" evidence="10">
    <location>
        <position position="263"/>
    </location>
    <ligand>
        <name>Ca(2+)</name>
        <dbReference type="ChEBI" id="CHEBI:29108"/>
        <label>5</label>
    </ligand>
</feature>
<dbReference type="Gene3D" id="3.40.390.10">
    <property type="entry name" value="Collagenase (Catalytic Domain)"/>
    <property type="match status" value="1"/>
</dbReference>
<feature type="binding site" evidence="10">
    <location>
        <position position="155"/>
    </location>
    <ligand>
        <name>Ca(2+)</name>
        <dbReference type="ChEBI" id="CHEBI:29108"/>
        <label>1</label>
    </ligand>
</feature>
<feature type="binding site" evidence="10">
    <location>
        <position position="152"/>
    </location>
    <ligand>
        <name>Ca(2+)</name>
        <dbReference type="ChEBI" id="CHEBI:29108"/>
        <label>3</label>
    </ligand>
</feature>
<evidence type="ECO:0000256" key="3">
    <source>
        <dbReference type="ARBA" id="ARBA00022723"/>
    </source>
</evidence>
<feature type="binding site" evidence="10">
    <location>
        <position position="309"/>
    </location>
    <ligand>
        <name>Ca(2+)</name>
        <dbReference type="ChEBI" id="CHEBI:29108"/>
        <label>5</label>
    </ligand>
</feature>
<feature type="binding site" evidence="10">
    <location>
        <position position="127"/>
    </location>
    <ligand>
        <name>Ca(2+)</name>
        <dbReference type="ChEBI" id="CHEBI:29108"/>
        <label>3</label>
    </ligand>
</feature>
<evidence type="ECO:0000256" key="8">
    <source>
        <dbReference type="PIRSR" id="PIRSR001191-1"/>
    </source>
</evidence>
<evidence type="ECO:0000256" key="6">
    <source>
        <dbReference type="ARBA" id="ARBA00022833"/>
    </source>
</evidence>
<feature type="binding site" evidence="10">
    <location>
        <position position="110"/>
    </location>
    <ligand>
        <name>Zn(2+)</name>
        <dbReference type="ChEBI" id="CHEBI:29105"/>
        <label>1</label>
    </ligand>
</feature>
<protein>
    <submittedName>
        <fullName evidence="12">MMP14 protein</fullName>
    </submittedName>
</protein>
<dbReference type="InterPro" id="IPR024079">
    <property type="entry name" value="MetalloPept_cat_dom_sf"/>
</dbReference>
<dbReference type="Pfam" id="PF00413">
    <property type="entry name" value="Peptidase_M10"/>
    <property type="match status" value="1"/>
</dbReference>
<accession>A0A836G123</accession>
<dbReference type="SUPFAM" id="SSF47090">
    <property type="entry name" value="PGBD-like"/>
    <property type="match status" value="1"/>
</dbReference>
<feature type="binding site" evidence="10">
    <location>
        <position position="135"/>
    </location>
    <ligand>
        <name>Zn(2+)</name>
        <dbReference type="ChEBI" id="CHEBI:29105"/>
        <label>1</label>
    </ligand>
</feature>
<evidence type="ECO:0000256" key="5">
    <source>
        <dbReference type="ARBA" id="ARBA00022801"/>
    </source>
</evidence>
<feature type="binding site" evidence="9">
    <location>
        <position position="188"/>
    </location>
    <ligand>
        <name>Zn(2+)</name>
        <dbReference type="ChEBI" id="CHEBI:29105"/>
        <label>2</label>
        <note>catalytic</note>
    </ligand>
</feature>
<evidence type="ECO:0000256" key="2">
    <source>
        <dbReference type="ARBA" id="ARBA00022670"/>
    </source>
</evidence>
<dbReference type="EMBL" id="JAANIC010006011">
    <property type="protein sequence ID" value="KAG5329766.1"/>
    <property type="molecule type" value="Genomic_DNA"/>
</dbReference>
<evidence type="ECO:0000256" key="9">
    <source>
        <dbReference type="PIRSR" id="PIRSR001191-2"/>
    </source>
</evidence>
<feature type="binding site" evidence="10">
    <location>
        <position position="196"/>
    </location>
    <ligand>
        <name>Zn(2+)</name>
        <dbReference type="ChEBI" id="CHEBI:29105"/>
        <label>2</label>
        <note>catalytic</note>
    </ligand>
</feature>
<reference evidence="12" key="1">
    <citation type="submission" date="2020-03" db="EMBL/GenBank/DDBJ databases">
        <title>Relaxed selection underlies rapid genomic changes in the transitions from sociality to social parasitism in ants.</title>
        <authorList>
            <person name="Bi X."/>
        </authorList>
    </citation>
    <scope>NUCLEOTIDE SEQUENCE</scope>
    <source>
        <strain evidence="12">BGI-DK2014a</strain>
        <tissue evidence="12">Whole body</tissue>
    </source>
</reference>
<dbReference type="SUPFAM" id="SSF55486">
    <property type="entry name" value="Metalloproteases ('zincins'), catalytic domain"/>
    <property type="match status" value="1"/>
</dbReference>
<feature type="non-terminal residue" evidence="12">
    <location>
        <position position="363"/>
    </location>
</feature>
<keyword evidence="3 9" id="KW-0479">Metal-binding</keyword>
<evidence type="ECO:0000313" key="12">
    <source>
        <dbReference type="EMBL" id="KAG5329766.1"/>
    </source>
</evidence>
<evidence type="ECO:0000256" key="10">
    <source>
        <dbReference type="PIRSR" id="PIRSR621190-2"/>
    </source>
</evidence>
<keyword evidence="4" id="KW-0732">Signal</keyword>
<dbReference type="AlphaFoldDB" id="A0A836G123"/>